<protein>
    <recommendedName>
        <fullName evidence="5">Nuclease</fullName>
    </recommendedName>
</protein>
<dbReference type="Proteomes" id="UP000249499">
    <property type="component" value="Chromosome"/>
</dbReference>
<organism evidence="3 4">
    <name type="scientific">Rhizobium tumorigenes</name>
    <dbReference type="NCBI Taxonomy" id="2041385"/>
    <lineage>
        <taxon>Bacteria</taxon>
        <taxon>Pseudomonadati</taxon>
        <taxon>Pseudomonadota</taxon>
        <taxon>Alphaproteobacteria</taxon>
        <taxon>Hyphomicrobiales</taxon>
        <taxon>Rhizobiaceae</taxon>
        <taxon>Rhizobium/Agrobacterium group</taxon>
        <taxon>Rhizobium</taxon>
    </lineage>
</organism>
<proteinExistence type="predicted"/>
<evidence type="ECO:0000313" key="4">
    <source>
        <dbReference type="Proteomes" id="UP000249499"/>
    </source>
</evidence>
<keyword evidence="2" id="KW-0812">Transmembrane</keyword>
<dbReference type="AlphaFoldDB" id="A0AAF1KIC8"/>
<dbReference type="RefSeq" id="WP_111215470.1">
    <property type="nucleotide sequence ID" value="NZ_CP117255.1"/>
</dbReference>
<evidence type="ECO:0000256" key="1">
    <source>
        <dbReference type="SAM" id="MobiDB-lite"/>
    </source>
</evidence>
<gene>
    <name evidence="3" type="ORF">PR017_06025</name>
</gene>
<evidence type="ECO:0000256" key="2">
    <source>
        <dbReference type="SAM" id="Phobius"/>
    </source>
</evidence>
<keyword evidence="2" id="KW-0472">Membrane</keyword>
<evidence type="ECO:0008006" key="5">
    <source>
        <dbReference type="Google" id="ProtNLM"/>
    </source>
</evidence>
<feature type="transmembrane region" description="Helical" evidence="2">
    <location>
        <begin position="21"/>
        <end position="40"/>
    </location>
</feature>
<dbReference type="KEGG" id="rtu:PR017_06025"/>
<sequence>MAQRRSTRKPARRTAKKKSGGGGSVLPWLAVATVLAIVGYDHWQSIKPELTTLAKGTVAAPVVAALPSPVARPQAPAARAADNSPVPPAPIPVAMPIPTPSPQPASALSAASVSESFGLCGQGTHINCVFDGSTFWVRGTRIRIADIDTPTLGPSRCVEEERRANAAKLRLLSLLNAGPFTLQPASSTAEPLGTTQRRVLRAGQSFGDTLVREGLAHRRMDRPVSWCA</sequence>
<feature type="region of interest" description="Disordered" evidence="1">
    <location>
        <begin position="1"/>
        <end position="22"/>
    </location>
</feature>
<reference evidence="3 4" key="1">
    <citation type="journal article" date="2018" name="Sci. Rep.">
        <title>Rhizobium tumorigenes sp. nov., a novel plant tumorigenic bacterium isolated from cane gall tumors on thornless blackberry.</title>
        <authorList>
            <person name="Kuzmanovi N."/>
            <person name="Smalla K."/>
            <person name="Gronow S."/>
            <person name="PuBawska J."/>
        </authorList>
    </citation>
    <scope>NUCLEOTIDE SEQUENCE [LARGE SCALE GENOMIC DNA]</scope>
    <source>
        <strain evidence="3 4">1078</strain>
    </source>
</reference>
<keyword evidence="4" id="KW-1185">Reference proteome</keyword>
<dbReference type="SUPFAM" id="SSF50199">
    <property type="entry name" value="Staphylococcal nuclease"/>
    <property type="match status" value="1"/>
</dbReference>
<dbReference type="InterPro" id="IPR035437">
    <property type="entry name" value="SNase_OB-fold_sf"/>
</dbReference>
<feature type="compositionally biased region" description="Basic residues" evidence="1">
    <location>
        <begin position="1"/>
        <end position="19"/>
    </location>
</feature>
<reference evidence="4" key="2">
    <citation type="journal article" date="2023" name="MicrobiologyOpen">
        <title>Genomics of the tumorigenes clade of the family Rhizobiaceae and description of Rhizobium rhododendri sp. nov.</title>
        <authorList>
            <person name="Kuzmanovic N."/>
            <person name="diCenzo G.C."/>
            <person name="Bunk B."/>
            <person name="Sproeer C."/>
            <person name="Fruehling A."/>
            <person name="Neumann-Schaal M."/>
            <person name="Overmann J."/>
            <person name="Smalla K."/>
        </authorList>
    </citation>
    <scope>NUCLEOTIDE SEQUENCE [LARGE SCALE GENOMIC DNA]</scope>
    <source>
        <strain evidence="4">1078</strain>
    </source>
</reference>
<dbReference type="EMBL" id="CP117255">
    <property type="protein sequence ID" value="WFR96678.1"/>
    <property type="molecule type" value="Genomic_DNA"/>
</dbReference>
<accession>A0AAF1KIC8</accession>
<keyword evidence="2" id="KW-1133">Transmembrane helix</keyword>
<dbReference type="Gene3D" id="2.40.50.90">
    <property type="match status" value="1"/>
</dbReference>
<name>A0AAF1KIC8_9HYPH</name>
<evidence type="ECO:0000313" key="3">
    <source>
        <dbReference type="EMBL" id="WFR96678.1"/>
    </source>
</evidence>